<dbReference type="Gene3D" id="1.10.510.10">
    <property type="entry name" value="Transferase(Phosphotransferase) domain 1"/>
    <property type="match status" value="2"/>
</dbReference>
<keyword evidence="4" id="KW-1185">Reference proteome</keyword>
<name>A0AAD6NUD7_9ROSI</name>
<dbReference type="GO" id="GO:0004672">
    <property type="term" value="F:protein kinase activity"/>
    <property type="evidence" value="ECO:0007669"/>
    <property type="project" value="InterPro"/>
</dbReference>
<sequence length="227" mass="25358">MILLAALACFFHLKKREKYRDRSLKEESWDLKSFHVLTFTEDEILDAIKQENLIGKGGSGNVYRVALANGKGTSKVETLSSIRHVNVVKLYCSITKYGYTYKVNEKSDVYSFGVVLMELVSGKRAIEPEFGDNKDIVDWISSKLKTKESVLSILDSGIPESFEEEAVRVLRIAILCTARLPAMRPAMRSVVQMLEDAEPCKLASSAIGKDGVFNKGREGVRFGEVQP</sequence>
<evidence type="ECO:0000256" key="1">
    <source>
        <dbReference type="ARBA" id="ARBA00004479"/>
    </source>
</evidence>
<dbReference type="InterPro" id="IPR011009">
    <property type="entry name" value="Kinase-like_dom_sf"/>
</dbReference>
<comment type="caution">
    <text evidence="3">The sequence shown here is derived from an EMBL/GenBank/DDBJ whole genome shotgun (WGS) entry which is preliminary data.</text>
</comment>
<dbReference type="Pfam" id="PF07714">
    <property type="entry name" value="PK_Tyr_Ser-Thr"/>
    <property type="match status" value="1"/>
</dbReference>
<proteinExistence type="predicted"/>
<evidence type="ECO:0000313" key="3">
    <source>
        <dbReference type="EMBL" id="KAJ6405071.1"/>
    </source>
</evidence>
<protein>
    <recommendedName>
        <fullName evidence="2">Serine-threonine/tyrosine-protein kinase catalytic domain-containing protein</fullName>
    </recommendedName>
</protein>
<accession>A0AAD6NUD7</accession>
<evidence type="ECO:0000313" key="4">
    <source>
        <dbReference type="Proteomes" id="UP001162972"/>
    </source>
</evidence>
<dbReference type="AlphaFoldDB" id="A0AAD6NUD7"/>
<feature type="domain" description="Serine-threonine/tyrosine-protein kinase catalytic" evidence="2">
    <location>
        <begin position="101"/>
        <end position="194"/>
    </location>
</feature>
<reference evidence="3 4" key="1">
    <citation type="journal article" date="2023" name="Int. J. Mol. Sci.">
        <title>De Novo Assembly and Annotation of 11 Diverse Shrub Willow (Salix) Genomes Reveals Novel Gene Organization in Sex-Linked Regions.</title>
        <authorList>
            <person name="Hyden B."/>
            <person name="Feng K."/>
            <person name="Yates T.B."/>
            <person name="Jawdy S."/>
            <person name="Cereghino C."/>
            <person name="Smart L.B."/>
            <person name="Muchero W."/>
        </authorList>
    </citation>
    <scope>NUCLEOTIDE SEQUENCE [LARGE SCALE GENOMIC DNA]</scope>
    <source>
        <tissue evidence="3">Shoot tip</tissue>
    </source>
</reference>
<comment type="subcellular location">
    <subcellularLocation>
        <location evidence="1">Membrane</location>
        <topology evidence="1">Single-pass type I membrane protein</topology>
    </subcellularLocation>
</comment>
<organism evidence="3 4">
    <name type="scientific">Salix udensis</name>
    <dbReference type="NCBI Taxonomy" id="889485"/>
    <lineage>
        <taxon>Eukaryota</taxon>
        <taxon>Viridiplantae</taxon>
        <taxon>Streptophyta</taxon>
        <taxon>Embryophyta</taxon>
        <taxon>Tracheophyta</taxon>
        <taxon>Spermatophyta</taxon>
        <taxon>Magnoliopsida</taxon>
        <taxon>eudicotyledons</taxon>
        <taxon>Gunneridae</taxon>
        <taxon>Pentapetalae</taxon>
        <taxon>rosids</taxon>
        <taxon>fabids</taxon>
        <taxon>Malpighiales</taxon>
        <taxon>Salicaceae</taxon>
        <taxon>Saliceae</taxon>
        <taxon>Salix</taxon>
    </lineage>
</organism>
<dbReference type="Proteomes" id="UP001162972">
    <property type="component" value="Chromosome 2"/>
</dbReference>
<dbReference type="SUPFAM" id="SSF56112">
    <property type="entry name" value="Protein kinase-like (PK-like)"/>
    <property type="match status" value="2"/>
</dbReference>
<dbReference type="InterPro" id="IPR051824">
    <property type="entry name" value="LRR_Rcpt-Like_S/T_Kinase"/>
</dbReference>
<dbReference type="GO" id="GO:0016020">
    <property type="term" value="C:membrane"/>
    <property type="evidence" value="ECO:0007669"/>
    <property type="project" value="UniProtKB-SubCell"/>
</dbReference>
<gene>
    <name evidence="3" type="ORF">OIU84_013112</name>
</gene>
<dbReference type="EMBL" id="JAPFFJ010000017">
    <property type="protein sequence ID" value="KAJ6405071.1"/>
    <property type="molecule type" value="Genomic_DNA"/>
</dbReference>
<dbReference type="PANTHER" id="PTHR48006">
    <property type="entry name" value="LEUCINE-RICH REPEAT-CONTAINING PROTEIN DDB_G0281931-RELATED"/>
    <property type="match status" value="1"/>
</dbReference>
<dbReference type="InterPro" id="IPR001245">
    <property type="entry name" value="Ser-Thr/Tyr_kinase_cat_dom"/>
</dbReference>
<evidence type="ECO:0000259" key="2">
    <source>
        <dbReference type="Pfam" id="PF07714"/>
    </source>
</evidence>
<dbReference type="PANTHER" id="PTHR48006:SF92">
    <property type="entry name" value="LRR RECEPTOR-LIKE SERINE_THREONINE-PROTEIN KINASE GSO1"/>
    <property type="match status" value="1"/>
</dbReference>